<dbReference type="Proteomes" id="UP001235760">
    <property type="component" value="Unassembled WGS sequence"/>
</dbReference>
<evidence type="ECO:0000256" key="1">
    <source>
        <dbReference type="ARBA" id="ARBA00009437"/>
    </source>
</evidence>
<dbReference type="InterPro" id="IPR005119">
    <property type="entry name" value="LysR_subst-bd"/>
</dbReference>
<dbReference type="InterPro" id="IPR036388">
    <property type="entry name" value="WH-like_DNA-bd_sf"/>
</dbReference>
<name>A0ABT9G895_LEPDI</name>
<dbReference type="PANTHER" id="PTHR30537:SF79">
    <property type="entry name" value="TRANSCRIPTIONAL REGULATOR-RELATED"/>
    <property type="match status" value="1"/>
</dbReference>
<dbReference type="SUPFAM" id="SSF46785">
    <property type="entry name" value="Winged helix' DNA-binding domain"/>
    <property type="match status" value="1"/>
</dbReference>
<accession>A0ABT9G895</accession>
<dbReference type="CDD" id="cd08432">
    <property type="entry name" value="PBP2_GcdR_TrpI_HvrB_AmpR_like"/>
    <property type="match status" value="1"/>
</dbReference>
<feature type="domain" description="HTH lysR-type" evidence="5">
    <location>
        <begin position="3"/>
        <end position="57"/>
    </location>
</feature>
<evidence type="ECO:0000313" key="7">
    <source>
        <dbReference type="Proteomes" id="UP001235760"/>
    </source>
</evidence>
<protein>
    <submittedName>
        <fullName evidence="6">LysR substrate-binding domain-containing protein</fullName>
    </submittedName>
</protein>
<evidence type="ECO:0000313" key="6">
    <source>
        <dbReference type="EMBL" id="MDP4302704.1"/>
    </source>
</evidence>
<dbReference type="SUPFAM" id="SSF53850">
    <property type="entry name" value="Periplasmic binding protein-like II"/>
    <property type="match status" value="1"/>
</dbReference>
<comment type="similarity">
    <text evidence="1">Belongs to the LysR transcriptional regulatory family.</text>
</comment>
<dbReference type="PRINTS" id="PR00039">
    <property type="entry name" value="HTHLYSR"/>
</dbReference>
<evidence type="ECO:0000256" key="4">
    <source>
        <dbReference type="ARBA" id="ARBA00023163"/>
    </source>
</evidence>
<dbReference type="PROSITE" id="PS50931">
    <property type="entry name" value="HTH_LYSR"/>
    <property type="match status" value="1"/>
</dbReference>
<dbReference type="InterPro" id="IPR058163">
    <property type="entry name" value="LysR-type_TF_proteobact-type"/>
</dbReference>
<dbReference type="RefSeq" id="WP_305751243.1">
    <property type="nucleotide sequence ID" value="NZ_JAUZEE010000014.1"/>
</dbReference>
<sequence>MIPPIHCLLAFETLARLRSVTAAGEALHITPSAVSHRIRQLEGLLGRQLFRRDFSLTAEGQAALAPVREGLRALQQLDPVPAAATAPTRLRLAVTPTFSRQVLMPRLPMFRHAYPEIELILQVAIPLADVTAEQADLEIRYGPGGYAGVEQVCLMGDEVTPACSPDYLHEHGPFDGFERAGSIDRARLIRSPLEPWSTWFRAVGLDRAEPAVGAQFNDVGLVLDAAAAGFGVALLRLQLGAAWLDSGRLVRLSPRSVASPNGHHLCWAPGALARWECAAFVDWLTASLKPGAAV</sequence>
<evidence type="ECO:0000256" key="2">
    <source>
        <dbReference type="ARBA" id="ARBA00023015"/>
    </source>
</evidence>
<dbReference type="InterPro" id="IPR036390">
    <property type="entry name" value="WH_DNA-bd_sf"/>
</dbReference>
<keyword evidence="2" id="KW-0805">Transcription regulation</keyword>
<proteinExistence type="inferred from homology"/>
<reference evidence="6 7" key="1">
    <citation type="submission" date="2023-08" db="EMBL/GenBank/DDBJ databases">
        <authorList>
            <person name="Roldan D.M."/>
            <person name="Menes R.J."/>
        </authorList>
    </citation>
    <scope>NUCLEOTIDE SEQUENCE [LARGE SCALE GENOMIC DNA]</scope>
    <source>
        <strain evidence="6 7">CCM 2812</strain>
    </source>
</reference>
<dbReference type="Gene3D" id="3.40.190.10">
    <property type="entry name" value="Periplasmic binding protein-like II"/>
    <property type="match status" value="2"/>
</dbReference>
<dbReference type="PANTHER" id="PTHR30537">
    <property type="entry name" value="HTH-TYPE TRANSCRIPTIONAL REGULATOR"/>
    <property type="match status" value="1"/>
</dbReference>
<keyword evidence="7" id="KW-1185">Reference proteome</keyword>
<dbReference type="InterPro" id="IPR000847">
    <property type="entry name" value="LysR_HTH_N"/>
</dbReference>
<keyword evidence="3" id="KW-0238">DNA-binding</keyword>
<dbReference type="Pfam" id="PF03466">
    <property type="entry name" value="LysR_substrate"/>
    <property type="match status" value="1"/>
</dbReference>
<comment type="caution">
    <text evidence="6">The sequence shown here is derived from an EMBL/GenBank/DDBJ whole genome shotgun (WGS) entry which is preliminary data.</text>
</comment>
<dbReference type="Gene3D" id="1.10.10.10">
    <property type="entry name" value="Winged helix-like DNA-binding domain superfamily/Winged helix DNA-binding domain"/>
    <property type="match status" value="1"/>
</dbReference>
<organism evidence="6 7">
    <name type="scientific">Leptothrix discophora</name>
    <dbReference type="NCBI Taxonomy" id="89"/>
    <lineage>
        <taxon>Bacteria</taxon>
        <taxon>Pseudomonadati</taxon>
        <taxon>Pseudomonadota</taxon>
        <taxon>Betaproteobacteria</taxon>
        <taxon>Burkholderiales</taxon>
        <taxon>Sphaerotilaceae</taxon>
        <taxon>Leptothrix</taxon>
    </lineage>
</organism>
<dbReference type="EMBL" id="JAUZEE010000014">
    <property type="protein sequence ID" value="MDP4302704.1"/>
    <property type="molecule type" value="Genomic_DNA"/>
</dbReference>
<gene>
    <name evidence="6" type="ORF">Q8X39_18870</name>
</gene>
<dbReference type="Pfam" id="PF00126">
    <property type="entry name" value="HTH_1"/>
    <property type="match status" value="1"/>
</dbReference>
<keyword evidence="4" id="KW-0804">Transcription</keyword>
<evidence type="ECO:0000259" key="5">
    <source>
        <dbReference type="PROSITE" id="PS50931"/>
    </source>
</evidence>
<evidence type="ECO:0000256" key="3">
    <source>
        <dbReference type="ARBA" id="ARBA00023125"/>
    </source>
</evidence>